<comment type="caution">
    <text evidence="2">The sequence shown here is derived from an EMBL/GenBank/DDBJ whole genome shotgun (WGS) entry which is preliminary data.</text>
</comment>
<feature type="domain" description="Beta-galactosidase trimerisation" evidence="1">
    <location>
        <begin position="4"/>
        <end position="72"/>
    </location>
</feature>
<name>A0A316FJ87_9ACTN</name>
<dbReference type="GO" id="GO:0005975">
    <property type="term" value="P:carbohydrate metabolic process"/>
    <property type="evidence" value="ECO:0007669"/>
    <property type="project" value="InterPro"/>
</dbReference>
<reference evidence="2 3" key="1">
    <citation type="submission" date="2018-05" db="EMBL/GenBank/DDBJ databases">
        <title>Genomic Encyclopedia of Archaeal and Bacterial Type Strains, Phase II (KMG-II): from individual species to whole genera.</title>
        <authorList>
            <person name="Goeker M."/>
        </authorList>
    </citation>
    <scope>NUCLEOTIDE SEQUENCE [LARGE SCALE GENOMIC DNA]</scope>
    <source>
        <strain evidence="2 3">DSM 45184</strain>
    </source>
</reference>
<organism evidence="2 3">
    <name type="scientific">Actinoplanes xinjiangensis</name>
    <dbReference type="NCBI Taxonomy" id="512350"/>
    <lineage>
        <taxon>Bacteria</taxon>
        <taxon>Bacillati</taxon>
        <taxon>Actinomycetota</taxon>
        <taxon>Actinomycetes</taxon>
        <taxon>Micromonosporales</taxon>
        <taxon>Micromonosporaceae</taxon>
        <taxon>Actinoplanes</taxon>
    </lineage>
</organism>
<dbReference type="AlphaFoldDB" id="A0A316FJ87"/>
<gene>
    <name evidence="2" type="ORF">BC793_107386</name>
</gene>
<dbReference type="OrthoDB" id="9800974at2"/>
<dbReference type="Gene3D" id="3.40.50.880">
    <property type="match status" value="1"/>
</dbReference>
<evidence type="ECO:0000313" key="3">
    <source>
        <dbReference type="Proteomes" id="UP000245697"/>
    </source>
</evidence>
<dbReference type="GO" id="GO:0004565">
    <property type="term" value="F:beta-galactosidase activity"/>
    <property type="evidence" value="ECO:0007669"/>
    <property type="project" value="InterPro"/>
</dbReference>
<dbReference type="InterPro" id="IPR029062">
    <property type="entry name" value="Class_I_gatase-like"/>
</dbReference>
<dbReference type="SUPFAM" id="SSF52317">
    <property type="entry name" value="Class I glutamine amidotransferase-like"/>
    <property type="match status" value="1"/>
</dbReference>
<accession>A0A316FJ87</accession>
<sequence>MVSATFESRLLVELVIPEGAEVVGTYGADCYAGSAAVTRNAWGARDAWHVGTVVEDAGVTAVVHEILSGHGLLG</sequence>
<proteinExistence type="predicted"/>
<dbReference type="Pfam" id="PF08532">
    <property type="entry name" value="Glyco_hydro_42M"/>
    <property type="match status" value="1"/>
</dbReference>
<evidence type="ECO:0000313" key="2">
    <source>
        <dbReference type="EMBL" id="PWK47776.1"/>
    </source>
</evidence>
<dbReference type="EMBL" id="QGGR01000007">
    <property type="protein sequence ID" value="PWK47776.1"/>
    <property type="molecule type" value="Genomic_DNA"/>
</dbReference>
<evidence type="ECO:0000259" key="1">
    <source>
        <dbReference type="Pfam" id="PF08532"/>
    </source>
</evidence>
<dbReference type="Proteomes" id="UP000245697">
    <property type="component" value="Unassembled WGS sequence"/>
</dbReference>
<protein>
    <submittedName>
        <fullName evidence="2">Beta-galactosidase-like protein</fullName>
    </submittedName>
</protein>
<dbReference type="InterPro" id="IPR013738">
    <property type="entry name" value="Beta_galactosidase_Trimer"/>
</dbReference>
<keyword evidence="3" id="KW-1185">Reference proteome</keyword>